<keyword evidence="11" id="KW-1185">Reference proteome</keyword>
<comment type="similarity">
    <text evidence="3 8">Belongs to the flavodoxin family.</text>
</comment>
<dbReference type="EMBL" id="BORB01000016">
    <property type="protein sequence ID" value="GIN57932.1"/>
    <property type="molecule type" value="Genomic_DNA"/>
</dbReference>
<keyword evidence="5 8" id="KW-0285">Flavoprotein</keyword>
<dbReference type="Gene3D" id="3.40.50.360">
    <property type="match status" value="1"/>
</dbReference>
<reference evidence="10 11" key="1">
    <citation type="submission" date="2021-03" db="EMBL/GenBank/DDBJ databases">
        <title>Antimicrobial resistance genes in bacteria isolated from Japanese honey, and their potential for conferring macrolide and lincosamide resistance in the American foulbrood pathogen Paenibacillus larvae.</title>
        <authorList>
            <person name="Okamoto M."/>
            <person name="Kumagai M."/>
            <person name="Kanamori H."/>
            <person name="Takamatsu D."/>
        </authorList>
    </citation>
    <scope>NUCLEOTIDE SEQUENCE [LARGE SCALE GENOMIC DNA]</scope>
    <source>
        <strain evidence="10 11">J8TS2</strain>
    </source>
</reference>
<dbReference type="PROSITE" id="PS00201">
    <property type="entry name" value="FLAVODOXIN"/>
    <property type="match status" value="1"/>
</dbReference>
<dbReference type="Proteomes" id="UP000679950">
    <property type="component" value="Unassembled WGS sequence"/>
</dbReference>
<evidence type="ECO:0000259" key="9">
    <source>
        <dbReference type="PROSITE" id="PS50902"/>
    </source>
</evidence>
<evidence type="ECO:0000256" key="7">
    <source>
        <dbReference type="ARBA" id="ARBA00022982"/>
    </source>
</evidence>
<evidence type="ECO:0000256" key="6">
    <source>
        <dbReference type="ARBA" id="ARBA00022643"/>
    </source>
</evidence>
<dbReference type="RefSeq" id="WP_212966337.1">
    <property type="nucleotide sequence ID" value="NZ_BORB01000016.1"/>
</dbReference>
<feature type="domain" description="Flavodoxin-like" evidence="9">
    <location>
        <begin position="4"/>
        <end position="145"/>
    </location>
</feature>
<evidence type="ECO:0000256" key="1">
    <source>
        <dbReference type="ARBA" id="ARBA00001917"/>
    </source>
</evidence>
<dbReference type="PROSITE" id="PS50902">
    <property type="entry name" value="FLAVODOXIN_LIKE"/>
    <property type="match status" value="1"/>
</dbReference>
<evidence type="ECO:0000256" key="2">
    <source>
        <dbReference type="ARBA" id="ARBA00003297"/>
    </source>
</evidence>
<proteinExistence type="inferred from homology"/>
<dbReference type="InterPro" id="IPR050619">
    <property type="entry name" value="Flavodoxin"/>
</dbReference>
<protein>
    <recommendedName>
        <fullName evidence="8">Flavodoxin</fullName>
    </recommendedName>
</protein>
<dbReference type="PANTHER" id="PTHR42809">
    <property type="entry name" value="FLAVODOXIN 2"/>
    <property type="match status" value="1"/>
</dbReference>
<comment type="cofactor">
    <cofactor evidence="1 8">
        <name>FMN</name>
        <dbReference type="ChEBI" id="CHEBI:58210"/>
    </cofactor>
</comment>
<dbReference type="NCBIfam" id="NF005246">
    <property type="entry name" value="PRK06756.1"/>
    <property type="match status" value="1"/>
</dbReference>
<keyword evidence="6 8" id="KW-0288">FMN</keyword>
<comment type="caution">
    <text evidence="10">The sequence shown here is derived from an EMBL/GenBank/DDBJ whole genome shotgun (WGS) entry which is preliminary data.</text>
</comment>
<dbReference type="SUPFAM" id="SSF52218">
    <property type="entry name" value="Flavoproteins"/>
    <property type="match status" value="1"/>
</dbReference>
<evidence type="ECO:0000256" key="5">
    <source>
        <dbReference type="ARBA" id="ARBA00022630"/>
    </source>
</evidence>
<dbReference type="InterPro" id="IPR008254">
    <property type="entry name" value="Flavodoxin/NO_synth"/>
</dbReference>
<dbReference type="PANTHER" id="PTHR42809:SF1">
    <property type="entry name" value="FLAVODOXIN 1"/>
    <property type="match status" value="1"/>
</dbReference>
<gene>
    <name evidence="10" type="ORF">J8TS2_22510</name>
</gene>
<keyword evidence="4 8" id="KW-0813">Transport</keyword>
<accession>A0ABQ4KKT0</accession>
<evidence type="ECO:0000256" key="8">
    <source>
        <dbReference type="RuleBase" id="RU367037"/>
    </source>
</evidence>
<dbReference type="InterPro" id="IPR010087">
    <property type="entry name" value="Flav_short"/>
</dbReference>
<evidence type="ECO:0000256" key="3">
    <source>
        <dbReference type="ARBA" id="ARBA00005267"/>
    </source>
</evidence>
<dbReference type="NCBIfam" id="TIGR01753">
    <property type="entry name" value="flav_short"/>
    <property type="match status" value="1"/>
</dbReference>
<dbReference type="InterPro" id="IPR001226">
    <property type="entry name" value="Flavodoxin_CS"/>
</dbReference>
<organism evidence="10 11">
    <name type="scientific">Lederbergia ruris</name>
    <dbReference type="NCBI Taxonomy" id="217495"/>
    <lineage>
        <taxon>Bacteria</taxon>
        <taxon>Bacillati</taxon>
        <taxon>Bacillota</taxon>
        <taxon>Bacilli</taxon>
        <taxon>Bacillales</taxon>
        <taxon>Bacillaceae</taxon>
        <taxon>Lederbergia</taxon>
    </lineage>
</organism>
<dbReference type="InterPro" id="IPR029039">
    <property type="entry name" value="Flavoprotein-like_sf"/>
</dbReference>
<evidence type="ECO:0000313" key="11">
    <source>
        <dbReference type="Proteomes" id="UP000679950"/>
    </source>
</evidence>
<dbReference type="Pfam" id="PF00258">
    <property type="entry name" value="Flavodoxin_1"/>
    <property type="match status" value="1"/>
</dbReference>
<name>A0ABQ4KKT0_9BACI</name>
<evidence type="ECO:0000313" key="10">
    <source>
        <dbReference type="EMBL" id="GIN57932.1"/>
    </source>
</evidence>
<keyword evidence="7 8" id="KW-0249">Electron transport</keyword>
<sequence>MKKVIIIYTSSTGSTEALAEAIIEELKQNNEIEIAVKDSFAATPAELHEYDGILIGTYTWDGGVVPDEFMDFYEELDEEDLTGKMAAVFGSGDSYYTNTYGAALTLFAEKLSESGAEIVLPNFLIELFPEDEDLASAKQFAQHFIQSLFK</sequence>
<evidence type="ECO:0000256" key="4">
    <source>
        <dbReference type="ARBA" id="ARBA00022448"/>
    </source>
</evidence>
<comment type="function">
    <text evidence="2 8">Low-potential electron donor to a number of redox enzymes.</text>
</comment>